<evidence type="ECO:0000313" key="13">
    <source>
        <dbReference type="EMBL" id="EEQ33813.1"/>
    </source>
</evidence>
<dbReference type="NCBIfam" id="TIGR00231">
    <property type="entry name" value="small_GTP"/>
    <property type="match status" value="1"/>
</dbReference>
<dbReference type="InterPro" id="IPR036925">
    <property type="entry name" value="TIF_IF2_dom3_sf"/>
</dbReference>
<dbReference type="CDD" id="cd03692">
    <property type="entry name" value="mtIF2_IVc"/>
    <property type="match status" value="1"/>
</dbReference>
<dbReference type="InterPro" id="IPR053905">
    <property type="entry name" value="EF-G-like_DII"/>
</dbReference>
<feature type="region of interest" description="Disordered" evidence="11">
    <location>
        <begin position="787"/>
        <end position="814"/>
    </location>
</feature>
<dbReference type="SUPFAM" id="SSF52156">
    <property type="entry name" value="Initiation factor IF2/eIF5b, domain 3"/>
    <property type="match status" value="1"/>
</dbReference>
<dbReference type="VEuPathDB" id="FungiDB:MCYG_06632"/>
<dbReference type="FunFam" id="3.40.50.10050:FF:000001">
    <property type="entry name" value="Translation initiation factor IF-2"/>
    <property type="match status" value="1"/>
</dbReference>
<dbReference type="AlphaFoldDB" id="C5FV79"/>
<dbReference type="PROSITE" id="PS01176">
    <property type="entry name" value="IF2"/>
    <property type="match status" value="1"/>
</dbReference>
<dbReference type="Pfam" id="PF00009">
    <property type="entry name" value="GTP_EFTU"/>
    <property type="match status" value="1"/>
</dbReference>
<dbReference type="PROSITE" id="PS51722">
    <property type="entry name" value="G_TR_2"/>
    <property type="match status" value="1"/>
</dbReference>
<dbReference type="PANTHER" id="PTHR43381:SF20">
    <property type="entry name" value="TRANSLATION INITIATION FACTOR IF-2, MITOCHONDRIAL"/>
    <property type="match status" value="1"/>
</dbReference>
<dbReference type="InterPro" id="IPR000178">
    <property type="entry name" value="TF_IF2_bacterial-like"/>
</dbReference>
<gene>
    <name evidence="13" type="ORF">MCYG_06632</name>
</gene>
<evidence type="ECO:0000256" key="7">
    <source>
        <dbReference type="ARBA" id="ARBA00023128"/>
    </source>
</evidence>
<dbReference type="eggNOG" id="KOG1145">
    <property type="taxonomic scope" value="Eukaryota"/>
</dbReference>
<dbReference type="PANTHER" id="PTHR43381">
    <property type="entry name" value="TRANSLATION INITIATION FACTOR IF-2-RELATED"/>
    <property type="match status" value="1"/>
</dbReference>
<feature type="region of interest" description="Disordered" evidence="11">
    <location>
        <begin position="40"/>
        <end position="78"/>
    </location>
</feature>
<dbReference type="STRING" id="554155.C5FV79"/>
<dbReference type="NCBIfam" id="TIGR00487">
    <property type="entry name" value="IF-2"/>
    <property type="match status" value="1"/>
</dbReference>
<keyword evidence="6" id="KW-0809">Transit peptide</keyword>
<dbReference type="EMBL" id="DS995706">
    <property type="protein sequence ID" value="EEQ33813.1"/>
    <property type="molecule type" value="Genomic_DNA"/>
</dbReference>
<dbReference type="GeneID" id="9226986"/>
<evidence type="ECO:0000256" key="6">
    <source>
        <dbReference type="ARBA" id="ARBA00022946"/>
    </source>
</evidence>
<evidence type="ECO:0000259" key="12">
    <source>
        <dbReference type="PROSITE" id="PS51722"/>
    </source>
</evidence>
<dbReference type="RefSeq" id="XP_002844668.1">
    <property type="nucleotide sequence ID" value="XM_002844622.1"/>
</dbReference>
<evidence type="ECO:0000256" key="3">
    <source>
        <dbReference type="ARBA" id="ARBA00022540"/>
    </source>
</evidence>
<feature type="region of interest" description="Disordered" evidence="11">
    <location>
        <begin position="151"/>
        <end position="415"/>
    </location>
</feature>
<dbReference type="InterPro" id="IPR023115">
    <property type="entry name" value="TIF_IF2_dom3"/>
</dbReference>
<feature type="compositionally biased region" description="Low complexity" evidence="11">
    <location>
        <begin position="40"/>
        <end position="52"/>
    </location>
</feature>
<feature type="compositionally biased region" description="Low complexity" evidence="11">
    <location>
        <begin position="216"/>
        <end position="227"/>
    </location>
</feature>
<evidence type="ECO:0000256" key="11">
    <source>
        <dbReference type="SAM" id="MobiDB-lite"/>
    </source>
</evidence>
<evidence type="ECO:0000256" key="5">
    <source>
        <dbReference type="ARBA" id="ARBA00022917"/>
    </source>
</evidence>
<feature type="compositionally biased region" description="Polar residues" evidence="11">
    <location>
        <begin position="240"/>
        <end position="253"/>
    </location>
</feature>
<feature type="region of interest" description="Disordered" evidence="11">
    <location>
        <begin position="94"/>
        <end position="120"/>
    </location>
</feature>
<feature type="compositionally biased region" description="Basic residues" evidence="11">
    <location>
        <begin position="351"/>
        <end position="361"/>
    </location>
</feature>
<feature type="domain" description="Tr-type G" evidence="12">
    <location>
        <begin position="499"/>
        <end position="669"/>
    </location>
</feature>
<dbReference type="GO" id="GO:0003924">
    <property type="term" value="F:GTPase activity"/>
    <property type="evidence" value="ECO:0007669"/>
    <property type="project" value="InterPro"/>
</dbReference>
<comment type="similarity">
    <text evidence="2">Belongs to the TRAFAC class translation factor GTPase superfamily. Classic translation factor GTPase family. IF-2 subfamily.</text>
</comment>
<keyword evidence="14" id="KW-1185">Reference proteome</keyword>
<comment type="subcellular location">
    <subcellularLocation>
        <location evidence="1">Mitochondrion</location>
    </subcellularLocation>
</comment>
<dbReference type="Pfam" id="PF11987">
    <property type="entry name" value="IF-2"/>
    <property type="match status" value="1"/>
</dbReference>
<dbReference type="CDD" id="cd03702">
    <property type="entry name" value="IF2_mtIF2_II"/>
    <property type="match status" value="1"/>
</dbReference>
<dbReference type="InterPro" id="IPR005225">
    <property type="entry name" value="Small_GTP-bd"/>
</dbReference>
<feature type="compositionally biased region" description="Basic and acidic residues" evidence="11">
    <location>
        <begin position="362"/>
        <end position="372"/>
    </location>
</feature>
<dbReference type="OrthoDB" id="361630at2759"/>
<dbReference type="SUPFAM" id="SSF50447">
    <property type="entry name" value="Translation proteins"/>
    <property type="match status" value="2"/>
</dbReference>
<feature type="compositionally biased region" description="Polar residues" evidence="11">
    <location>
        <begin position="312"/>
        <end position="328"/>
    </location>
</feature>
<dbReference type="Pfam" id="PF22042">
    <property type="entry name" value="EF-G_D2"/>
    <property type="match status" value="1"/>
</dbReference>
<dbReference type="GO" id="GO:0005525">
    <property type="term" value="F:GTP binding"/>
    <property type="evidence" value="ECO:0007669"/>
    <property type="project" value="UniProtKB-KW"/>
</dbReference>
<sequence>MRRHSILKGIRCRYCYSLGRLPLKYTGNHELLGQQIRQLSSSSNNVGGPDNNNGDEKPQSAGSAFGRGWGSPAFGAPMTFTPAELKQREALLAKQPRQKPSPPAEVTHGSHGQNENTTRDQRATWVCAQCQKVNLMKLAFCPDCHWRPSQTYLRSSTPRPPQRKPLGPRASSEGEQKPGSTKHQKQSKFTITRFWATEQPPQRSDRSRQPPRHVNPSTQTPSSDSPSRISTAREGADAATQKSQQNGDVQNISLKPGRSLDSQTQALGGNISWPLSGFRSLPPQSEQPQLSDIAPHSEALPARSKPKWDEMGTNTSTEEHITTPTSSRGGYRKNNKDFTPYEEAGNDISFKPKKRKGRHAASKKDFDEPEIRPKHHSSKRDQDSDLMDLAEEYGMGQRRRKGDKKKVAQRLREQSGPTPIVLPDFISVGNLADAINVRRPQFIKSLENLGFDNVTNDHVLDSETAGLIVTEFNFEPVAESNDIDLVAAPAPEDTSNLPPKPPVVTIMGHVDHGKTTLLDYLRKSSVVATEHGGITQHIGAFSVTMPSGKQITFLDTPGHAAFLEMRKRGADVTDIVILVVAADDSVKPQTIEAIKHAKGADVPIIVAINKIDKEDTDIERVKQDLARHNVSVEDYGGDVQAIGVSGKTGQGMLKLEEAVITLSEMLDLRADKECNFEGWVIEASTRKGGRAATVLVRQGTLRPGDVIVAGTSWAKIRTLRNEAGVQVNEALPGTPVEVDGWKDQPVAGSEALQAPDEQRAKDVVMFRLEKEETQRLGGDVEAINQTRRQEREKRQLQAAQEDNGGTMADIADKSGPEPIPFIVKADVSGSAEAIVNAVSAIGNNEVFAKILRFNVGKIGESDIRLASAANAAVISFNQSVEPDIMKLAIAEGVNILNHNIIYELIDDVKMRLSEHLPPTVTQRVSGEAEIGEIFEIKLKGKKTASVAGCKVRNGVIYRSHNVRVLRGKNVIYDGTLSSLKNVKKDVTEMRKGTECGMAFENWADFAVGDEIQTYEVVHEKRYLD</sequence>
<proteinExistence type="inferred from homology"/>
<evidence type="ECO:0000256" key="8">
    <source>
        <dbReference type="ARBA" id="ARBA00023134"/>
    </source>
</evidence>
<dbReference type="GO" id="GO:0003743">
    <property type="term" value="F:translation initiation factor activity"/>
    <property type="evidence" value="ECO:0007669"/>
    <property type="project" value="UniProtKB-KW"/>
</dbReference>
<keyword evidence="7" id="KW-0496">Mitochondrion</keyword>
<evidence type="ECO:0000256" key="2">
    <source>
        <dbReference type="ARBA" id="ARBA00007733"/>
    </source>
</evidence>
<dbReference type="Gene3D" id="2.40.30.10">
    <property type="entry name" value="Translation factors"/>
    <property type="match status" value="2"/>
</dbReference>
<name>C5FV79_ARTOC</name>
<keyword evidence="8" id="KW-0342">GTP-binding</keyword>
<dbReference type="OMA" id="GWGSFSH"/>
<accession>C5FV79</accession>
<keyword evidence="3 13" id="KW-0396">Initiation factor</keyword>
<dbReference type="HOGENOM" id="CLU_006301_8_4_1"/>
<keyword evidence="5" id="KW-0648">Protein biosynthesis</keyword>
<dbReference type="Gene3D" id="3.40.50.300">
    <property type="entry name" value="P-loop containing nucleotide triphosphate hydrolases"/>
    <property type="match status" value="1"/>
</dbReference>
<reference evidence="14" key="1">
    <citation type="journal article" date="2012" name="MBio">
        <title>Comparative genome analysis of Trichophyton rubrum and related dermatophytes reveals candidate genes involved in infection.</title>
        <authorList>
            <person name="Martinez D.A."/>
            <person name="Oliver B.G."/>
            <person name="Graeser Y."/>
            <person name="Goldberg J.M."/>
            <person name="Li W."/>
            <person name="Martinez-Rossi N.M."/>
            <person name="Monod M."/>
            <person name="Shelest E."/>
            <person name="Barton R.C."/>
            <person name="Birch E."/>
            <person name="Brakhage A.A."/>
            <person name="Chen Z."/>
            <person name="Gurr S.J."/>
            <person name="Heiman D."/>
            <person name="Heitman J."/>
            <person name="Kosti I."/>
            <person name="Rossi A."/>
            <person name="Saif S."/>
            <person name="Samalova M."/>
            <person name="Saunders C.W."/>
            <person name="Shea T."/>
            <person name="Summerbell R.C."/>
            <person name="Xu J."/>
            <person name="Young S."/>
            <person name="Zeng Q."/>
            <person name="Birren B.W."/>
            <person name="Cuomo C.A."/>
            <person name="White T.C."/>
        </authorList>
    </citation>
    <scope>NUCLEOTIDE SEQUENCE [LARGE SCALE GENOMIC DNA]</scope>
    <source>
        <strain evidence="14">ATCC MYA-4605 / CBS 113480</strain>
    </source>
</reference>
<evidence type="ECO:0000313" key="14">
    <source>
        <dbReference type="Proteomes" id="UP000002035"/>
    </source>
</evidence>
<dbReference type="SUPFAM" id="SSF52540">
    <property type="entry name" value="P-loop containing nucleoside triphosphate hydrolases"/>
    <property type="match status" value="1"/>
</dbReference>
<evidence type="ECO:0000256" key="4">
    <source>
        <dbReference type="ARBA" id="ARBA00022741"/>
    </source>
</evidence>
<dbReference type="GO" id="GO:0005739">
    <property type="term" value="C:mitochondrion"/>
    <property type="evidence" value="ECO:0007669"/>
    <property type="project" value="UniProtKB-SubCell"/>
</dbReference>
<dbReference type="FunFam" id="3.40.50.300:FF:000019">
    <property type="entry name" value="Translation initiation factor IF-2"/>
    <property type="match status" value="1"/>
</dbReference>
<evidence type="ECO:0000256" key="1">
    <source>
        <dbReference type="ARBA" id="ARBA00004173"/>
    </source>
</evidence>
<evidence type="ECO:0000256" key="10">
    <source>
        <dbReference type="ARBA" id="ARBA00044200"/>
    </source>
</evidence>
<feature type="compositionally biased region" description="Basic residues" evidence="11">
    <location>
        <begin position="397"/>
        <end position="409"/>
    </location>
</feature>
<dbReference type="Pfam" id="PF04760">
    <property type="entry name" value="IF2_N"/>
    <property type="match status" value="1"/>
</dbReference>
<evidence type="ECO:0000256" key="9">
    <source>
        <dbReference type="ARBA" id="ARBA00025162"/>
    </source>
</evidence>
<dbReference type="InterPro" id="IPR006847">
    <property type="entry name" value="IF2_N"/>
</dbReference>
<organism evidence="13 14">
    <name type="scientific">Arthroderma otae (strain ATCC MYA-4605 / CBS 113480)</name>
    <name type="common">Microsporum canis</name>
    <dbReference type="NCBI Taxonomy" id="554155"/>
    <lineage>
        <taxon>Eukaryota</taxon>
        <taxon>Fungi</taxon>
        <taxon>Dikarya</taxon>
        <taxon>Ascomycota</taxon>
        <taxon>Pezizomycotina</taxon>
        <taxon>Eurotiomycetes</taxon>
        <taxon>Eurotiomycetidae</taxon>
        <taxon>Onygenales</taxon>
        <taxon>Arthrodermataceae</taxon>
        <taxon>Microsporum</taxon>
    </lineage>
</organism>
<protein>
    <recommendedName>
        <fullName evidence="10">Translation initiation factor IF-2, mitochondrial</fullName>
    </recommendedName>
</protein>
<dbReference type="InterPro" id="IPR009000">
    <property type="entry name" value="Transl_B-barrel_sf"/>
</dbReference>
<keyword evidence="4" id="KW-0547">Nucleotide-binding</keyword>
<dbReference type="InterPro" id="IPR000795">
    <property type="entry name" value="T_Tr_GTP-bd_dom"/>
</dbReference>
<dbReference type="FunFam" id="2.40.30.10:FF:000008">
    <property type="entry name" value="Translation initiation factor IF-2"/>
    <property type="match status" value="1"/>
</dbReference>
<dbReference type="HAMAP" id="MF_00100_B">
    <property type="entry name" value="IF_2_B"/>
    <property type="match status" value="1"/>
</dbReference>
<dbReference type="CDD" id="cd01887">
    <property type="entry name" value="IF2_eIF5B"/>
    <property type="match status" value="1"/>
</dbReference>
<dbReference type="InterPro" id="IPR027417">
    <property type="entry name" value="P-loop_NTPase"/>
</dbReference>
<dbReference type="InterPro" id="IPR015760">
    <property type="entry name" value="TIF_IF2"/>
</dbReference>
<dbReference type="Gene3D" id="3.40.50.10050">
    <property type="entry name" value="Translation initiation factor IF- 2, domain 3"/>
    <property type="match status" value="1"/>
</dbReference>
<comment type="function">
    <text evidence="9">One of the essential components for the initiation of protein synthesis. Protects formylmethionyl-tRNA from spontaneous hydrolysis and promotes its binding to the 30S ribosomal subunits. Also involved in the hydrolysis of GTP during the formation of the 70S ribosomal complex.</text>
</comment>
<dbReference type="InterPro" id="IPR044145">
    <property type="entry name" value="IF2_II"/>
</dbReference>
<dbReference type="Proteomes" id="UP000002035">
    <property type="component" value="Unassembled WGS sequence"/>
</dbReference>